<gene>
    <name evidence="1" type="ORF">K1W69_03665</name>
</gene>
<name>A0AAE3CYH4_9HYPH</name>
<dbReference type="AlphaFoldDB" id="A0AAE3CYH4"/>
<protein>
    <submittedName>
        <fullName evidence="1">Uncharacterized protein</fullName>
    </submittedName>
</protein>
<sequence length="121" mass="13198">MNRREVEIPDGWALTLNRQMHRKLDGNPRNSYIPDVMTHDTQTALLTTVNAPYQNQLDAGGLAAALKSGNVALGQVSSFFMEIDVETQKAFALEHGISNDTLAHVASVFQDWSGQSVALAT</sequence>
<evidence type="ECO:0000313" key="2">
    <source>
        <dbReference type="Proteomes" id="UP001196509"/>
    </source>
</evidence>
<dbReference type="EMBL" id="JAICBX010000001">
    <property type="protein sequence ID" value="MBW8636275.1"/>
    <property type="molecule type" value="Genomic_DNA"/>
</dbReference>
<accession>A0AAE3CYH4</accession>
<dbReference type="Proteomes" id="UP001196509">
    <property type="component" value="Unassembled WGS sequence"/>
</dbReference>
<proteinExistence type="predicted"/>
<keyword evidence="2" id="KW-1185">Reference proteome</keyword>
<dbReference type="RefSeq" id="WP_220226973.1">
    <property type="nucleotide sequence ID" value="NZ_JAICBX010000001.1"/>
</dbReference>
<comment type="caution">
    <text evidence="1">The sequence shown here is derived from an EMBL/GenBank/DDBJ whole genome shotgun (WGS) entry which is preliminary data.</text>
</comment>
<reference evidence="1" key="1">
    <citation type="submission" date="2021-08" db="EMBL/GenBank/DDBJ databases">
        <title>Hoeflea bacterium WL0058 sp. nov., isolated from the sediment.</title>
        <authorList>
            <person name="Wang L."/>
            <person name="Zhang D."/>
        </authorList>
    </citation>
    <scope>NUCLEOTIDE SEQUENCE</scope>
    <source>
        <strain evidence="1">WL0058</strain>
    </source>
</reference>
<evidence type="ECO:0000313" key="1">
    <source>
        <dbReference type="EMBL" id="MBW8636275.1"/>
    </source>
</evidence>
<organism evidence="1 2">
    <name type="scientific">Flavimaribacter sediminis</name>
    <dbReference type="NCBI Taxonomy" id="2865987"/>
    <lineage>
        <taxon>Bacteria</taxon>
        <taxon>Pseudomonadati</taxon>
        <taxon>Pseudomonadota</taxon>
        <taxon>Alphaproteobacteria</taxon>
        <taxon>Hyphomicrobiales</taxon>
        <taxon>Rhizobiaceae</taxon>
        <taxon>Flavimaribacter</taxon>
    </lineage>
</organism>